<organism evidence="3 4">
    <name type="scientific">Sulfurisphaera tokodaii</name>
    <dbReference type="NCBI Taxonomy" id="111955"/>
    <lineage>
        <taxon>Archaea</taxon>
        <taxon>Thermoproteota</taxon>
        <taxon>Thermoprotei</taxon>
        <taxon>Sulfolobales</taxon>
        <taxon>Sulfolobaceae</taxon>
        <taxon>Sulfurisphaera</taxon>
    </lineage>
</organism>
<dbReference type="OMA" id="YFLSAYW"/>
<evidence type="ECO:0000313" key="3">
    <source>
        <dbReference type="EMBL" id="HII73440.1"/>
    </source>
</evidence>
<protein>
    <submittedName>
        <fullName evidence="3">DoxX family membrane protein</fullName>
    </submittedName>
</protein>
<evidence type="ECO:0000313" key="4">
    <source>
        <dbReference type="Proteomes" id="UP000646844"/>
    </source>
</evidence>
<feature type="transmembrane region" description="Helical" evidence="1">
    <location>
        <begin position="158"/>
        <end position="176"/>
    </location>
</feature>
<keyword evidence="1" id="KW-0812">Transmembrane</keyword>
<dbReference type="PANTHER" id="PTHR39157">
    <property type="entry name" value="INTEGRAL MEMBRANE PROTEIN-RELATED"/>
    <property type="match status" value="1"/>
</dbReference>
<dbReference type="Pfam" id="PF04173">
    <property type="entry name" value="DoxD"/>
    <property type="match status" value="1"/>
</dbReference>
<evidence type="ECO:0000259" key="2">
    <source>
        <dbReference type="Pfam" id="PF04173"/>
    </source>
</evidence>
<dbReference type="PANTHER" id="PTHR39157:SF1">
    <property type="entry name" value="DOXX FAMILY PROTEIN"/>
    <property type="match status" value="1"/>
</dbReference>
<dbReference type="AlphaFoldDB" id="A0A832T7L3"/>
<dbReference type="GeneID" id="1458836"/>
<name>A0A832T7L3_9CREN</name>
<comment type="caution">
    <text evidence="3">The sequence shown here is derived from an EMBL/GenBank/DDBJ whole genome shotgun (WGS) entry which is preliminary data.</text>
</comment>
<gene>
    <name evidence="3" type="ORF">HA332_03435</name>
</gene>
<dbReference type="EMBL" id="DUJO01000016">
    <property type="protein sequence ID" value="HII73440.1"/>
    <property type="molecule type" value="Genomic_DNA"/>
</dbReference>
<evidence type="ECO:0000256" key="1">
    <source>
        <dbReference type="SAM" id="Phobius"/>
    </source>
</evidence>
<keyword evidence="1" id="KW-1133">Transmembrane helix</keyword>
<dbReference type="Proteomes" id="UP000646844">
    <property type="component" value="Unassembled WGS sequence"/>
</dbReference>
<accession>A0A832T7L3</accession>
<dbReference type="RefSeq" id="WP_010978869.1">
    <property type="nucleotide sequence ID" value="NZ_BAABQO010000017.1"/>
</dbReference>
<dbReference type="InterPro" id="IPR007301">
    <property type="entry name" value="DoxD"/>
</dbReference>
<proteinExistence type="predicted"/>
<feature type="transmembrane region" description="Helical" evidence="1">
    <location>
        <begin position="12"/>
        <end position="31"/>
    </location>
</feature>
<reference evidence="3" key="1">
    <citation type="journal article" date="2020" name="bioRxiv">
        <title>A rank-normalized archaeal taxonomy based on genome phylogeny resolves widespread incomplete and uneven classifications.</title>
        <authorList>
            <person name="Rinke C."/>
            <person name="Chuvochina M."/>
            <person name="Mussig A.J."/>
            <person name="Chaumeil P.-A."/>
            <person name="Waite D.W."/>
            <person name="Whitman W.B."/>
            <person name="Parks D.H."/>
            <person name="Hugenholtz P."/>
        </authorList>
    </citation>
    <scope>NUCLEOTIDE SEQUENCE</scope>
    <source>
        <strain evidence="3">UBA8838</strain>
    </source>
</reference>
<sequence length="177" mass="20287">MSQLKIEFWPNFMRLALATIWIYAGVFEKLLNPGYLNPSSTSYVGITIEVLMQGPIMRPFLEYVVLPHVLLVGELVMIGEISFGILNLLGLMTRFTNTVAFYTNLIYFLSAYWVDTEEYGINLLMMIIELYLIYKGSQDFGLDALIRRKVKQVENAKILFLAGSVLYACVILYLLFI</sequence>
<feature type="transmembrane region" description="Helical" evidence="1">
    <location>
        <begin position="65"/>
        <end position="88"/>
    </location>
</feature>
<keyword evidence="1" id="KW-0472">Membrane</keyword>
<feature type="domain" description="TQO small subunit DoxD" evidence="2">
    <location>
        <begin position="9"/>
        <end position="166"/>
    </location>
</feature>